<name>A0A8T0S2X7_PANVG</name>
<evidence type="ECO:0000313" key="2">
    <source>
        <dbReference type="EMBL" id="KAG2591585.1"/>
    </source>
</evidence>
<keyword evidence="3" id="KW-1185">Reference proteome</keyword>
<comment type="caution">
    <text evidence="2">The sequence shown here is derived from an EMBL/GenBank/DDBJ whole genome shotgun (WGS) entry which is preliminary data.</text>
</comment>
<dbReference type="EMBL" id="CM029046">
    <property type="protein sequence ID" value="KAG2591585.1"/>
    <property type="molecule type" value="Genomic_DNA"/>
</dbReference>
<dbReference type="AlphaFoldDB" id="A0A8T0S2X7"/>
<protein>
    <submittedName>
        <fullName evidence="2">Uncharacterized protein</fullName>
    </submittedName>
</protein>
<proteinExistence type="predicted"/>
<accession>A0A8T0S2X7</accession>
<organism evidence="2 3">
    <name type="scientific">Panicum virgatum</name>
    <name type="common">Blackwell switchgrass</name>
    <dbReference type="NCBI Taxonomy" id="38727"/>
    <lineage>
        <taxon>Eukaryota</taxon>
        <taxon>Viridiplantae</taxon>
        <taxon>Streptophyta</taxon>
        <taxon>Embryophyta</taxon>
        <taxon>Tracheophyta</taxon>
        <taxon>Spermatophyta</taxon>
        <taxon>Magnoliopsida</taxon>
        <taxon>Liliopsida</taxon>
        <taxon>Poales</taxon>
        <taxon>Poaceae</taxon>
        <taxon>PACMAD clade</taxon>
        <taxon>Panicoideae</taxon>
        <taxon>Panicodae</taxon>
        <taxon>Paniceae</taxon>
        <taxon>Panicinae</taxon>
        <taxon>Panicum</taxon>
        <taxon>Panicum sect. Hiantes</taxon>
    </lineage>
</organism>
<evidence type="ECO:0000313" key="3">
    <source>
        <dbReference type="Proteomes" id="UP000823388"/>
    </source>
</evidence>
<feature type="region of interest" description="Disordered" evidence="1">
    <location>
        <begin position="35"/>
        <end position="69"/>
    </location>
</feature>
<feature type="compositionally biased region" description="Acidic residues" evidence="1">
    <location>
        <begin position="48"/>
        <end position="69"/>
    </location>
</feature>
<dbReference type="Proteomes" id="UP000823388">
    <property type="component" value="Chromosome 5N"/>
</dbReference>
<evidence type="ECO:0000256" key="1">
    <source>
        <dbReference type="SAM" id="MobiDB-lite"/>
    </source>
</evidence>
<sequence>MKVQHVDKIPGERLPDIYNDLPKVDEICEVDLDDGGSEAEFYWGSGSDDSEEDPDFVDSGNEVEDGDDDLFMDNVVEPAIRTVKKSKKAARSRLKNSMVVVNDAPEEVEADTVEEEELELPADSDAEGGVRLNFKSFMPEDLNNPIFKLGMPEDL</sequence>
<gene>
    <name evidence="2" type="ORF">PVAP13_5NG493000</name>
</gene>
<reference evidence="2" key="1">
    <citation type="submission" date="2020-05" db="EMBL/GenBank/DDBJ databases">
        <title>WGS assembly of Panicum virgatum.</title>
        <authorList>
            <person name="Lovell J.T."/>
            <person name="Jenkins J."/>
            <person name="Shu S."/>
            <person name="Juenger T.E."/>
            <person name="Schmutz J."/>
        </authorList>
    </citation>
    <scope>NUCLEOTIDE SEQUENCE</scope>
    <source>
        <strain evidence="2">AP13</strain>
    </source>
</reference>